<comment type="caution">
    <text evidence="11">The sequence shown here is derived from an EMBL/GenBank/DDBJ whole genome shotgun (WGS) entry which is preliminary data.</text>
</comment>
<comment type="function">
    <text evidence="10">Involved in the gluconeogenesis. Catalyzes the conversion of oxaloacetate (OAA) to phosphoenolpyruvate (PEP) through direct phosphoryl transfer between the nucleoside triphosphate and OAA.</text>
</comment>
<keyword evidence="12" id="KW-1185">Reference proteome</keyword>
<gene>
    <name evidence="10 11" type="primary">pckA</name>
    <name evidence="11" type="ORF">ACE1CA_04415</name>
</gene>
<feature type="binding site" evidence="10">
    <location>
        <position position="311"/>
    </location>
    <ligand>
        <name>ATP</name>
        <dbReference type="ChEBI" id="CHEBI:30616"/>
    </ligand>
</feature>
<feature type="binding site" evidence="10">
    <location>
        <begin position="262"/>
        <end position="270"/>
    </location>
    <ligand>
        <name>ATP</name>
        <dbReference type="ChEBI" id="CHEBI:30616"/>
    </ligand>
</feature>
<evidence type="ECO:0000256" key="2">
    <source>
        <dbReference type="ARBA" id="ARBA00006052"/>
    </source>
</evidence>
<feature type="binding site" evidence="10">
    <location>
        <position position="86"/>
    </location>
    <ligand>
        <name>substrate</name>
    </ligand>
</feature>
<organism evidence="11 12">
    <name type="scientific">Floridaenema evergladense BLCC-F167</name>
    <dbReference type="NCBI Taxonomy" id="3153639"/>
    <lineage>
        <taxon>Bacteria</taxon>
        <taxon>Bacillati</taxon>
        <taxon>Cyanobacteriota</taxon>
        <taxon>Cyanophyceae</taxon>
        <taxon>Oscillatoriophycideae</taxon>
        <taxon>Aerosakkonematales</taxon>
        <taxon>Aerosakkonemataceae</taxon>
        <taxon>Floridanema</taxon>
        <taxon>Floridanema evergladense</taxon>
    </lineage>
</organism>
<evidence type="ECO:0000256" key="10">
    <source>
        <dbReference type="HAMAP-Rule" id="MF_00453"/>
    </source>
</evidence>
<keyword evidence="7 10" id="KW-0067">ATP-binding</keyword>
<comment type="cofactor">
    <cofactor evidence="10">
        <name>Mn(2+)</name>
        <dbReference type="ChEBI" id="CHEBI:29035"/>
    </cofactor>
    <text evidence="10">Binds 1 Mn(2+) ion per subunit.</text>
</comment>
<name>A0ABV4WF96_9CYAN</name>
<keyword evidence="8 10" id="KW-0456">Lyase</keyword>
<feature type="binding site" evidence="10">
    <location>
        <position position="348"/>
    </location>
    <ligand>
        <name>substrate</name>
    </ligand>
</feature>
<protein>
    <recommendedName>
        <fullName evidence="3 10">Phosphoenolpyruvate carboxykinase (ATP)</fullName>
        <shortName evidence="10">PCK</shortName>
        <shortName evidence="10">PEP carboxykinase</shortName>
        <shortName evidence="10">PEPCK</shortName>
        <ecNumber evidence="3 10">4.1.1.49</ecNumber>
    </recommendedName>
</protein>
<reference evidence="11 12" key="1">
    <citation type="submission" date="2024-09" db="EMBL/GenBank/DDBJ databases">
        <title>Floridaenema gen nov. (Aerosakkonemataceae, Aerosakkonematales ord. nov., Cyanobacteria) from benthic tropical and subtropical fresh waters, with the description of four new species.</title>
        <authorList>
            <person name="Moretto J.A."/>
            <person name="Berthold D.E."/>
            <person name="Lefler F.W."/>
            <person name="Huang I.-S."/>
            <person name="Laughinghouse H. IV."/>
        </authorList>
    </citation>
    <scope>NUCLEOTIDE SEQUENCE [LARGE SCALE GENOMIC DNA]</scope>
    <source>
        <strain evidence="11 12">BLCC-F167</strain>
    </source>
</reference>
<feature type="binding site" evidence="10">
    <location>
        <position position="227"/>
    </location>
    <ligand>
        <name>ATP</name>
        <dbReference type="ChEBI" id="CHEBI:30616"/>
    </ligand>
</feature>
<keyword evidence="5 10" id="KW-0547">Nucleotide-binding</keyword>
<keyword evidence="4 10" id="KW-0312">Gluconeogenesis</keyword>
<dbReference type="SUPFAM" id="SSF53795">
    <property type="entry name" value="PEP carboxykinase-like"/>
    <property type="match status" value="1"/>
</dbReference>
<feature type="binding site" evidence="10">
    <location>
        <position position="473"/>
    </location>
    <ligand>
        <name>ATP</name>
        <dbReference type="ChEBI" id="CHEBI:30616"/>
    </ligand>
</feature>
<dbReference type="Gene3D" id="3.90.228.20">
    <property type="match status" value="1"/>
</dbReference>
<keyword evidence="10" id="KW-0479">Metal-binding</keyword>
<comment type="pathway">
    <text evidence="1 10">Carbohydrate biosynthesis; gluconeogenesis.</text>
</comment>
<evidence type="ECO:0000256" key="6">
    <source>
        <dbReference type="ARBA" id="ARBA00022793"/>
    </source>
</evidence>
<sequence>MVNSTTYPLNSLNMTTISRLEESFFHVGETKNGKSSNLESLGIKNCGRLYRNLSVSQLVEHTLSRQEGILGENGAVFVKTGKYTGRSPKDKFIVDEPGIHDEIDWNGVNVPISVEKFAQIYKKVLAYMQGKDLYIFDGYVGADPEYRLGVRVINEFAWHNLFVHQLFIRPTTEELKHHYADVTVISVPGLQGDPETDGINSEAFIIVNFLKGIVLIGGTHYAGEMKKSVFSFMNYLMTKRNVLPMHCAANMDKNGNTALFFGLSGTGKTTLSADPERRLIGDDEHGWSTRGIFNFEGGCYAKTIRLSQKNEPQIWEALRFGALIENVTIDPEKRVPDYDDSSVTENTRAAYPVEFIPNCVIPGFGGHPKTVIFLTADAFGVLPPIAKLTNRQAMYHFISGYTSNLAGTERGITEPQATFSSCFGKPFLPLSPIIYAEMLYDRIIEYNADVYLVNTGWTGGPYGVGKRIAIADTRAMVSAALNGDLNHVKFHHHPIFHILVPESVPGVDSNILDPIKTWSDPEAYQQKAKALAQKFVENFKQYQRVPREILEAAPSLG</sequence>
<proteinExistence type="inferred from homology"/>
<comment type="subcellular location">
    <subcellularLocation>
        <location evidence="10">Cytoplasm</location>
    </subcellularLocation>
</comment>
<evidence type="ECO:0000313" key="12">
    <source>
        <dbReference type="Proteomes" id="UP001576780"/>
    </source>
</evidence>
<comment type="catalytic activity">
    <reaction evidence="9 10">
        <text>oxaloacetate + ATP = phosphoenolpyruvate + ADP + CO2</text>
        <dbReference type="Rhea" id="RHEA:18617"/>
        <dbReference type="ChEBI" id="CHEBI:16452"/>
        <dbReference type="ChEBI" id="CHEBI:16526"/>
        <dbReference type="ChEBI" id="CHEBI:30616"/>
        <dbReference type="ChEBI" id="CHEBI:58702"/>
        <dbReference type="ChEBI" id="CHEBI:456216"/>
        <dbReference type="EC" id="4.1.1.49"/>
    </reaction>
</comment>
<dbReference type="EMBL" id="JBHFNT010000046">
    <property type="protein sequence ID" value="MFB2833755.1"/>
    <property type="molecule type" value="Genomic_DNA"/>
</dbReference>
<evidence type="ECO:0000256" key="1">
    <source>
        <dbReference type="ARBA" id="ARBA00004742"/>
    </source>
</evidence>
<dbReference type="NCBIfam" id="NF006821">
    <property type="entry name" value="PRK09344.1-3"/>
    <property type="match status" value="1"/>
</dbReference>
<keyword evidence="10" id="KW-0963">Cytoplasm</keyword>
<feature type="binding site" evidence="10">
    <location>
        <position position="221"/>
    </location>
    <ligand>
        <name>substrate</name>
    </ligand>
</feature>
<dbReference type="HAMAP" id="MF_00453">
    <property type="entry name" value="PEPCK_ATP"/>
    <property type="match status" value="1"/>
</dbReference>
<dbReference type="InterPro" id="IPR001272">
    <property type="entry name" value="PEP_carboxykinase_ATP"/>
</dbReference>
<dbReference type="NCBIfam" id="TIGR00224">
    <property type="entry name" value="pckA"/>
    <property type="match status" value="1"/>
</dbReference>
<dbReference type="RefSeq" id="WP_413276206.1">
    <property type="nucleotide sequence ID" value="NZ_JBHFNT010000046.1"/>
</dbReference>
<evidence type="ECO:0000313" key="11">
    <source>
        <dbReference type="EMBL" id="MFB2833755.1"/>
    </source>
</evidence>
<dbReference type="Gene3D" id="3.40.449.10">
    <property type="entry name" value="Phosphoenolpyruvate Carboxykinase, domain 1"/>
    <property type="match status" value="1"/>
</dbReference>
<evidence type="ECO:0000256" key="9">
    <source>
        <dbReference type="ARBA" id="ARBA00047371"/>
    </source>
</evidence>
<evidence type="ECO:0000256" key="7">
    <source>
        <dbReference type="ARBA" id="ARBA00022840"/>
    </source>
</evidence>
<feature type="binding site" evidence="10">
    <location>
        <position position="283"/>
    </location>
    <ligand>
        <name>Mn(2+)</name>
        <dbReference type="ChEBI" id="CHEBI:29035"/>
    </ligand>
</feature>
<dbReference type="CDD" id="cd00484">
    <property type="entry name" value="PEPCK_ATP"/>
    <property type="match status" value="1"/>
</dbReference>
<feature type="binding site" evidence="10">
    <location>
        <position position="246"/>
    </location>
    <ligand>
        <name>Mn(2+)</name>
        <dbReference type="ChEBI" id="CHEBI:29035"/>
    </ligand>
</feature>
<evidence type="ECO:0000256" key="3">
    <source>
        <dbReference type="ARBA" id="ARBA00012363"/>
    </source>
</evidence>
<evidence type="ECO:0000256" key="8">
    <source>
        <dbReference type="ARBA" id="ARBA00023239"/>
    </source>
</evidence>
<dbReference type="Proteomes" id="UP001576780">
    <property type="component" value="Unassembled WGS sequence"/>
</dbReference>
<dbReference type="Pfam" id="PF01293">
    <property type="entry name" value="PEPCK_ATP"/>
    <property type="match status" value="1"/>
</dbReference>
<keyword evidence="6 10" id="KW-0210">Decarboxylase</keyword>
<dbReference type="NCBIfam" id="NF006820">
    <property type="entry name" value="PRK09344.1-2"/>
    <property type="match status" value="1"/>
</dbReference>
<evidence type="ECO:0000256" key="5">
    <source>
        <dbReference type="ARBA" id="ARBA00022741"/>
    </source>
</evidence>
<dbReference type="EC" id="4.1.1.49" evidence="3 10"/>
<feature type="binding site" evidence="10">
    <location>
        <position position="348"/>
    </location>
    <ligand>
        <name>ATP</name>
        <dbReference type="ChEBI" id="CHEBI:30616"/>
    </ligand>
</feature>
<feature type="binding site" evidence="10">
    <location>
        <position position="227"/>
    </location>
    <ligand>
        <name>Mn(2+)</name>
        <dbReference type="ChEBI" id="CHEBI:29035"/>
    </ligand>
</feature>
<dbReference type="PANTHER" id="PTHR30031:SF0">
    <property type="entry name" value="PHOSPHOENOLPYRUVATE CARBOXYKINASE (ATP)"/>
    <property type="match status" value="1"/>
</dbReference>
<dbReference type="InterPro" id="IPR013035">
    <property type="entry name" value="PEP_carboxykinase_C"/>
</dbReference>
<dbReference type="GO" id="GO:0004612">
    <property type="term" value="F:phosphoenolpyruvate carboxykinase (ATP) activity"/>
    <property type="evidence" value="ECO:0007669"/>
    <property type="project" value="UniProtKB-EC"/>
</dbReference>
<dbReference type="SUPFAM" id="SSF68923">
    <property type="entry name" value="PEP carboxykinase N-terminal domain"/>
    <property type="match status" value="1"/>
</dbReference>
<feature type="binding site" evidence="10">
    <location>
        <begin position="467"/>
        <end position="468"/>
    </location>
    <ligand>
        <name>ATP</name>
        <dbReference type="ChEBI" id="CHEBI:30616"/>
    </ligand>
</feature>
<feature type="binding site" evidence="10">
    <location>
        <position position="227"/>
    </location>
    <ligand>
        <name>substrate</name>
    </ligand>
</feature>
<evidence type="ECO:0000256" key="4">
    <source>
        <dbReference type="ARBA" id="ARBA00022432"/>
    </source>
</evidence>
<dbReference type="PANTHER" id="PTHR30031">
    <property type="entry name" value="PHOSPHOENOLPYRUVATE CARBOXYKINASE ATP"/>
    <property type="match status" value="1"/>
</dbReference>
<dbReference type="PIRSF" id="PIRSF006294">
    <property type="entry name" value="PEP_crbxkin"/>
    <property type="match status" value="1"/>
</dbReference>
<dbReference type="Gene3D" id="2.170.8.10">
    <property type="entry name" value="Phosphoenolpyruvate Carboxykinase, domain 2"/>
    <property type="match status" value="1"/>
</dbReference>
<feature type="binding site" evidence="10">
    <location>
        <position position="246"/>
    </location>
    <ligand>
        <name>ATP</name>
        <dbReference type="ChEBI" id="CHEBI:30616"/>
    </ligand>
</feature>
<keyword evidence="10" id="KW-0464">Manganese</keyword>
<comment type="similarity">
    <text evidence="2 10">Belongs to the phosphoenolpyruvate carboxykinase (ATP) family.</text>
</comment>
<accession>A0ABV4WF96</accession>
<dbReference type="InterPro" id="IPR008210">
    <property type="entry name" value="PEP_carboxykinase_N"/>
</dbReference>